<accession>A0ABN7WUI6</accession>
<dbReference type="Proteomes" id="UP000789901">
    <property type="component" value="Unassembled WGS sequence"/>
</dbReference>
<reference evidence="1 2" key="1">
    <citation type="submission" date="2021-06" db="EMBL/GenBank/DDBJ databases">
        <authorList>
            <person name="Kallberg Y."/>
            <person name="Tangrot J."/>
            <person name="Rosling A."/>
        </authorList>
    </citation>
    <scope>NUCLEOTIDE SEQUENCE [LARGE SCALE GENOMIC DNA]</scope>
    <source>
        <strain evidence="1 2">120-4 pot B 10/14</strain>
    </source>
</reference>
<name>A0ABN7WUI6_GIGMA</name>
<evidence type="ECO:0000313" key="2">
    <source>
        <dbReference type="Proteomes" id="UP000789901"/>
    </source>
</evidence>
<dbReference type="EMBL" id="CAJVQB010062476">
    <property type="protein sequence ID" value="CAG8840269.1"/>
    <property type="molecule type" value="Genomic_DNA"/>
</dbReference>
<evidence type="ECO:0000313" key="1">
    <source>
        <dbReference type="EMBL" id="CAG8840269.1"/>
    </source>
</evidence>
<feature type="non-terminal residue" evidence="1">
    <location>
        <position position="1"/>
    </location>
</feature>
<organism evidence="1 2">
    <name type="scientific">Gigaspora margarita</name>
    <dbReference type="NCBI Taxonomy" id="4874"/>
    <lineage>
        <taxon>Eukaryota</taxon>
        <taxon>Fungi</taxon>
        <taxon>Fungi incertae sedis</taxon>
        <taxon>Mucoromycota</taxon>
        <taxon>Glomeromycotina</taxon>
        <taxon>Glomeromycetes</taxon>
        <taxon>Diversisporales</taxon>
        <taxon>Gigasporaceae</taxon>
        <taxon>Gigaspora</taxon>
    </lineage>
</organism>
<gene>
    <name evidence="1" type="ORF">GMARGA_LOCUS34832</name>
</gene>
<proteinExistence type="predicted"/>
<comment type="caution">
    <text evidence="1">The sequence shown here is derived from an EMBL/GenBank/DDBJ whole genome shotgun (WGS) entry which is preliminary data.</text>
</comment>
<sequence length="44" mass="5446">YNITLIKDAFTTLMNYMKKERSYENYQWFVEYQITICDDPTIKN</sequence>
<protein>
    <submittedName>
        <fullName evidence="1">27590_t:CDS:1</fullName>
    </submittedName>
</protein>
<keyword evidence="2" id="KW-1185">Reference proteome</keyword>